<dbReference type="CDD" id="cd12148">
    <property type="entry name" value="fungal_TF_MHR"/>
    <property type="match status" value="1"/>
</dbReference>
<feature type="compositionally biased region" description="Polar residues" evidence="3">
    <location>
        <begin position="872"/>
        <end position="881"/>
    </location>
</feature>
<feature type="compositionally biased region" description="Low complexity" evidence="3">
    <location>
        <begin position="71"/>
        <end position="82"/>
    </location>
</feature>
<feature type="region of interest" description="Disordered" evidence="3">
    <location>
        <begin position="251"/>
        <end position="309"/>
    </location>
</feature>
<feature type="compositionally biased region" description="Low complexity" evidence="3">
    <location>
        <begin position="9"/>
        <end position="44"/>
    </location>
</feature>
<feature type="compositionally biased region" description="Polar residues" evidence="3">
    <location>
        <begin position="406"/>
        <end position="416"/>
    </location>
</feature>
<feature type="region of interest" description="Disordered" evidence="3">
    <location>
        <begin position="206"/>
        <end position="234"/>
    </location>
</feature>
<feature type="compositionally biased region" description="Low complexity" evidence="3">
    <location>
        <begin position="206"/>
        <end position="218"/>
    </location>
</feature>
<dbReference type="CDD" id="cd00067">
    <property type="entry name" value="GAL4"/>
    <property type="match status" value="1"/>
</dbReference>
<gene>
    <name evidence="5" type="ORF">Sste5346_008820</name>
</gene>
<comment type="caution">
    <text evidence="5">The sequence shown here is derived from an EMBL/GenBank/DDBJ whole genome shotgun (WGS) entry which is preliminary data.</text>
</comment>
<dbReference type="PROSITE" id="PS50048">
    <property type="entry name" value="ZN2_CY6_FUNGAL_2"/>
    <property type="match status" value="1"/>
</dbReference>
<feature type="compositionally biased region" description="Polar residues" evidence="3">
    <location>
        <begin position="45"/>
        <end position="70"/>
    </location>
</feature>
<feature type="compositionally biased region" description="Polar residues" evidence="3">
    <location>
        <begin position="535"/>
        <end position="549"/>
    </location>
</feature>
<dbReference type="PROSITE" id="PS00463">
    <property type="entry name" value="ZN2_CY6_FUNGAL_1"/>
    <property type="match status" value="1"/>
</dbReference>
<name>A0ABR3YNZ4_9PEZI</name>
<evidence type="ECO:0000256" key="2">
    <source>
        <dbReference type="ARBA" id="ARBA00023242"/>
    </source>
</evidence>
<dbReference type="InterPro" id="IPR052783">
    <property type="entry name" value="Metabolic/Drug-Res_Regulator"/>
</dbReference>
<reference evidence="5 6" key="1">
    <citation type="journal article" date="2024" name="IMA Fungus">
        <title>IMA Genome - F19 : A genome assembly and annotation guide to empower mycologists, including annotated draft genome sequences of Ceratocystis pirilliformis, Diaporthe australafricana, Fusarium ophioides, Paecilomyces lecythidis, and Sporothrix stenoceras.</title>
        <authorList>
            <person name="Aylward J."/>
            <person name="Wilson A.M."/>
            <person name="Visagie C.M."/>
            <person name="Spraker J."/>
            <person name="Barnes I."/>
            <person name="Buitendag C."/>
            <person name="Ceriani C."/>
            <person name="Del Mar Angel L."/>
            <person name="du Plessis D."/>
            <person name="Fuchs T."/>
            <person name="Gasser K."/>
            <person name="Kramer D."/>
            <person name="Li W."/>
            <person name="Munsamy K."/>
            <person name="Piso A."/>
            <person name="Price J.L."/>
            <person name="Sonnekus B."/>
            <person name="Thomas C."/>
            <person name="van der Nest A."/>
            <person name="van Dijk A."/>
            <person name="van Heerden A."/>
            <person name="van Vuuren N."/>
            <person name="Yilmaz N."/>
            <person name="Duong T.A."/>
            <person name="van der Merwe N.A."/>
            <person name="Wingfield M.J."/>
            <person name="Wingfield B.D."/>
        </authorList>
    </citation>
    <scope>NUCLEOTIDE SEQUENCE [LARGE SCALE GENOMIC DNA]</scope>
    <source>
        <strain evidence="5 6">CMW 5346</strain>
    </source>
</reference>
<keyword evidence="6" id="KW-1185">Reference proteome</keyword>
<feature type="compositionally biased region" description="Basic residues" evidence="3">
    <location>
        <begin position="225"/>
        <end position="234"/>
    </location>
</feature>
<dbReference type="Proteomes" id="UP001583186">
    <property type="component" value="Unassembled WGS sequence"/>
</dbReference>
<keyword evidence="1" id="KW-0479">Metal-binding</keyword>
<evidence type="ECO:0000313" key="6">
    <source>
        <dbReference type="Proteomes" id="UP001583186"/>
    </source>
</evidence>
<feature type="compositionally biased region" description="Pro residues" evidence="3">
    <location>
        <begin position="919"/>
        <end position="930"/>
    </location>
</feature>
<feature type="region of interest" description="Disordered" evidence="3">
    <location>
        <begin position="1"/>
        <end position="117"/>
    </location>
</feature>
<dbReference type="InterPro" id="IPR001138">
    <property type="entry name" value="Zn2Cys6_DnaBD"/>
</dbReference>
<feature type="region of interest" description="Disordered" evidence="3">
    <location>
        <begin position="527"/>
        <end position="557"/>
    </location>
</feature>
<feature type="compositionally biased region" description="Polar residues" evidence="3">
    <location>
        <begin position="759"/>
        <end position="773"/>
    </location>
</feature>
<feature type="region of interest" description="Disordered" evidence="3">
    <location>
        <begin position="395"/>
        <end position="419"/>
    </location>
</feature>
<dbReference type="PANTHER" id="PTHR47655:SF2">
    <property type="entry name" value="QUINIC ACID UTILIZATION ACTIVATOR"/>
    <property type="match status" value="1"/>
</dbReference>
<accession>A0ABR3YNZ4</accession>
<proteinExistence type="predicted"/>
<dbReference type="PANTHER" id="PTHR47655">
    <property type="entry name" value="QUINIC ACID UTILIZATION ACTIVATOR"/>
    <property type="match status" value="1"/>
</dbReference>
<dbReference type="EMBL" id="JAWCUI010000072">
    <property type="protein sequence ID" value="KAL1889571.1"/>
    <property type="molecule type" value="Genomic_DNA"/>
</dbReference>
<feature type="compositionally biased region" description="Low complexity" evidence="3">
    <location>
        <begin position="812"/>
        <end position="841"/>
    </location>
</feature>
<dbReference type="InterPro" id="IPR036864">
    <property type="entry name" value="Zn2-C6_fun-type_DNA-bd_sf"/>
</dbReference>
<evidence type="ECO:0000256" key="1">
    <source>
        <dbReference type="ARBA" id="ARBA00022723"/>
    </source>
</evidence>
<protein>
    <recommendedName>
        <fullName evidence="4">Zn(2)-C6 fungal-type domain-containing protein</fullName>
    </recommendedName>
</protein>
<evidence type="ECO:0000256" key="3">
    <source>
        <dbReference type="SAM" id="MobiDB-lite"/>
    </source>
</evidence>
<organism evidence="5 6">
    <name type="scientific">Sporothrix stenoceras</name>
    <dbReference type="NCBI Taxonomy" id="5173"/>
    <lineage>
        <taxon>Eukaryota</taxon>
        <taxon>Fungi</taxon>
        <taxon>Dikarya</taxon>
        <taxon>Ascomycota</taxon>
        <taxon>Pezizomycotina</taxon>
        <taxon>Sordariomycetes</taxon>
        <taxon>Sordariomycetidae</taxon>
        <taxon>Ophiostomatales</taxon>
        <taxon>Ophiostomataceae</taxon>
        <taxon>Sporothrix</taxon>
    </lineage>
</organism>
<dbReference type="Gene3D" id="4.10.240.10">
    <property type="entry name" value="Zn(2)-C6 fungal-type DNA-binding domain"/>
    <property type="match status" value="1"/>
</dbReference>
<dbReference type="SMART" id="SM00066">
    <property type="entry name" value="GAL4"/>
    <property type="match status" value="1"/>
</dbReference>
<dbReference type="Pfam" id="PF04082">
    <property type="entry name" value="Fungal_trans"/>
    <property type="match status" value="1"/>
</dbReference>
<feature type="domain" description="Zn(2)-C6 fungal-type" evidence="4">
    <location>
        <begin position="121"/>
        <end position="151"/>
    </location>
</feature>
<dbReference type="SUPFAM" id="SSF57701">
    <property type="entry name" value="Zn2/Cys6 DNA-binding domain"/>
    <property type="match status" value="1"/>
</dbReference>
<feature type="compositionally biased region" description="Polar residues" evidence="3">
    <location>
        <begin position="288"/>
        <end position="309"/>
    </location>
</feature>
<feature type="compositionally biased region" description="Low complexity" evidence="3">
    <location>
        <begin position="91"/>
        <end position="113"/>
    </location>
</feature>
<feature type="region of interest" description="Disordered" evidence="3">
    <location>
        <begin position="759"/>
        <end position="932"/>
    </location>
</feature>
<evidence type="ECO:0000313" key="5">
    <source>
        <dbReference type="EMBL" id="KAL1889571.1"/>
    </source>
</evidence>
<keyword evidence="2" id="KW-0539">Nucleus</keyword>
<dbReference type="InterPro" id="IPR007219">
    <property type="entry name" value="XnlR_reg_dom"/>
</dbReference>
<evidence type="ECO:0000259" key="4">
    <source>
        <dbReference type="PROSITE" id="PS50048"/>
    </source>
</evidence>
<feature type="compositionally biased region" description="Polar residues" evidence="3">
    <location>
        <begin position="785"/>
        <end position="795"/>
    </location>
</feature>
<dbReference type="Pfam" id="PF00172">
    <property type="entry name" value="Zn_clus"/>
    <property type="match status" value="1"/>
</dbReference>
<sequence length="1008" mass="107518">MQQQQPSQASTARAKGSKAARGAGSRTAAARANNAATTNTAGATVTDSQLEATQTAGTEGAMPSNTDPKVTQSQPLQSTTQQPLPPPQPQDSPAASSTSATAATNAAPTTAPPKRQRVSRACDQCRAMREKCDGAQPQCSSCVSQQRACTYKTSPKKRGVQTGYIRTLELTLSSLLDEVPGCADALDGLFGRHGGDAAQRLFNPEASAASGTSTQQQQKDLERHNRLHRRWHKSRARREINRLLSTDGFSAGVTRPLSDRAGSDDDSDGEAAPAAASATLARPPGVTSAVTWSPSENTIPSPLSNTGTGHDNASMTGRLPLPPNHWRLLDVYFSYTHCWFPILERQDVLKAVYQYERELGEQQATSAPAQAPPAASAATAELWSVLALASFQDAASRSQQQHQQHPDSNTPSTQTRDWPAWSPHRVYDVARQMIPLDDGPFEIQHARALLLLALVNVGRRRYTAARVLIALSRQIVQDADCLSGVNDYARGPMSMRRRIVDAVTSGCCILEAFLSIIRSSLGQQVPPQHHHATYRSHQSPGSFLSSHTPHNCPAVPEDGLDEWQPWVPCLGFGVEDAAASERSPAYSLTTFNQLHALFTFMQHQGANASSSPSDYNDVIAAAAGSQYGIDGDALDRVLRPDVPFAAFVRSPERASAAVPSAFVLRITFVWMHILLSLNSRNSTGIDHVRAHLLADVLEQFVARFGAAGAPPMLVPCALTVVGHPSFKQLPPPLQQRLCALGDALEGVWDVQLPVTKQQQSILSGSTATSTPRSNAVLRQKLTPGGTPSTTAANMTPVSASAPTSAPPPPPASVVYQSASPEAAVVHQQQQAHQGQQHQGQQRSARHHRMSFLEQQPPQPPQPPQQQQQPQQTQSQDVNMYNNGAAGPPPPPPAFGFHPLPISPPPAGGVGSDHQQHPPSQQPPPPPPPGYPMMGTPYPGDGMAVDAFGGAPGAPGTLDYEALLDDLSAVNYLDRLDADIGSQFMANLGFAPGMDNNNLGTMMGEFGGL</sequence>